<dbReference type="GO" id="GO:0072686">
    <property type="term" value="C:mitotic spindle"/>
    <property type="evidence" value="ECO:0007669"/>
    <property type="project" value="TreeGrafter"/>
</dbReference>
<proteinExistence type="inferred from homology"/>
<organism evidence="5 6">
    <name type="scientific">Meleagris gallopavo</name>
    <name type="common">Wild turkey</name>
    <dbReference type="NCBI Taxonomy" id="9103"/>
    <lineage>
        <taxon>Eukaryota</taxon>
        <taxon>Metazoa</taxon>
        <taxon>Chordata</taxon>
        <taxon>Craniata</taxon>
        <taxon>Vertebrata</taxon>
        <taxon>Euteleostomi</taxon>
        <taxon>Archelosauria</taxon>
        <taxon>Archosauria</taxon>
        <taxon>Dinosauria</taxon>
        <taxon>Saurischia</taxon>
        <taxon>Theropoda</taxon>
        <taxon>Coelurosauria</taxon>
        <taxon>Aves</taxon>
        <taxon>Neognathae</taxon>
        <taxon>Galloanserae</taxon>
        <taxon>Galliformes</taxon>
        <taxon>Phasianidae</taxon>
        <taxon>Meleagridinae</taxon>
        <taxon>Meleagris</taxon>
    </lineage>
</organism>
<dbReference type="InParanoid" id="A0A803XKK1"/>
<evidence type="ECO:0000256" key="1">
    <source>
        <dbReference type="ARBA" id="ARBA00006836"/>
    </source>
</evidence>
<evidence type="ECO:0000256" key="3">
    <source>
        <dbReference type="ARBA" id="ARBA00047182"/>
    </source>
</evidence>
<dbReference type="FunFam" id="1.10.10.1890:FF:000002">
    <property type="entry name" value="Spindle and kinetochore-associated protein 1"/>
    <property type="match status" value="1"/>
</dbReference>
<protein>
    <recommendedName>
        <fullName evidence="3">SKA complex subunit 1</fullName>
    </recommendedName>
    <alternativeName>
        <fullName evidence="4">Spindle and kinetochore-associated protein 1</fullName>
    </alternativeName>
</protein>
<name>A0A803XKK1_MELGA</name>
<dbReference type="AlphaFoldDB" id="A0A803XKK1"/>
<sequence length="104" mass="12111">MRGRLTLAQINTTLQALHAAAASKYKILHQNPKSMPTAVCSLYHRFQEEETKETKGEIFVVEADLKEFTQLKMDKRFHTILNVLRHCQRVREVRGGRLVRYVLC</sequence>
<reference evidence="5" key="1">
    <citation type="journal article" date="2010" name="PLoS Biol.">
        <title>Multi-platform next-generation sequencing of the domestic turkey (Meleagris gallopavo): genome assembly and analysis.</title>
        <authorList>
            <person name="Dalloul R.A."/>
            <person name="Long J.A."/>
            <person name="Zimin A.V."/>
            <person name="Aslam L."/>
            <person name="Beal K."/>
            <person name="Blomberg L.A."/>
            <person name="Bouffard P."/>
            <person name="Burt D.W."/>
            <person name="Crasta O."/>
            <person name="Crooijmans R.P."/>
            <person name="Cooper K."/>
            <person name="Coulombe R.A."/>
            <person name="De S."/>
            <person name="Delany M.E."/>
            <person name="Dodgson J.B."/>
            <person name="Dong J.J."/>
            <person name="Evans C."/>
            <person name="Frederickson K.M."/>
            <person name="Flicek P."/>
            <person name="Florea L."/>
            <person name="Folkerts O."/>
            <person name="Groenen M.A."/>
            <person name="Harkins T.T."/>
            <person name="Herrero J."/>
            <person name="Hoffmann S."/>
            <person name="Megens H.J."/>
            <person name="Jiang A."/>
            <person name="de Jong P."/>
            <person name="Kaiser P."/>
            <person name="Kim H."/>
            <person name="Kim K.W."/>
            <person name="Kim S."/>
            <person name="Langenberger D."/>
            <person name="Lee M.K."/>
            <person name="Lee T."/>
            <person name="Mane S."/>
            <person name="Marcais G."/>
            <person name="Marz M."/>
            <person name="McElroy A.P."/>
            <person name="Modise T."/>
            <person name="Nefedov M."/>
            <person name="Notredame C."/>
            <person name="Paton I.R."/>
            <person name="Payne W.S."/>
            <person name="Pertea G."/>
            <person name="Prickett D."/>
            <person name="Puiu D."/>
            <person name="Qioa D."/>
            <person name="Raineri E."/>
            <person name="Ruffier M."/>
            <person name="Salzberg S.L."/>
            <person name="Schatz M.C."/>
            <person name="Scheuring C."/>
            <person name="Schmidt C.J."/>
            <person name="Schroeder S."/>
            <person name="Searle S.M."/>
            <person name="Smith E.J."/>
            <person name="Smith J."/>
            <person name="Sonstegard T.S."/>
            <person name="Stadler P.F."/>
            <person name="Tafer H."/>
            <person name="Tu Z.J."/>
            <person name="Van Tassell C.P."/>
            <person name="Vilella A.J."/>
            <person name="Williams K.P."/>
            <person name="Yorke J.A."/>
            <person name="Zhang L."/>
            <person name="Zhang H.B."/>
            <person name="Zhang X."/>
            <person name="Zhang Y."/>
            <person name="Reed K.M."/>
        </authorList>
    </citation>
    <scope>NUCLEOTIDE SEQUENCE [LARGE SCALE GENOMIC DNA]</scope>
</reference>
<dbReference type="GeneTree" id="ENSGT01030000234969"/>
<keyword evidence="6" id="KW-1185">Reference proteome</keyword>
<dbReference type="InterPro" id="IPR042031">
    <property type="entry name" value="SKA1_MBD_sf"/>
</dbReference>
<dbReference type="InterPro" id="IPR009829">
    <property type="entry name" value="SKA1"/>
</dbReference>
<dbReference type="GO" id="GO:0005876">
    <property type="term" value="C:spindle microtubule"/>
    <property type="evidence" value="ECO:0007669"/>
    <property type="project" value="TreeGrafter"/>
</dbReference>
<reference evidence="5" key="2">
    <citation type="submission" date="2025-08" db="UniProtKB">
        <authorList>
            <consortium name="Ensembl"/>
        </authorList>
    </citation>
    <scope>IDENTIFICATION</scope>
</reference>
<evidence type="ECO:0000256" key="4">
    <source>
        <dbReference type="ARBA" id="ARBA00047202"/>
    </source>
</evidence>
<keyword evidence="2" id="KW-0175">Coiled coil</keyword>
<gene>
    <name evidence="5" type="primary">LOC104917222</name>
</gene>
<dbReference type="GO" id="GO:0000940">
    <property type="term" value="C:outer kinetochore"/>
    <property type="evidence" value="ECO:0007669"/>
    <property type="project" value="TreeGrafter"/>
</dbReference>
<comment type="similarity">
    <text evidence="1">Belongs to the SKA1 family.</text>
</comment>
<accession>A0A803XKK1</accession>
<dbReference type="PANTHER" id="PTHR28573:SF1">
    <property type="entry name" value="SPINDLE AND KINETOCHORE-ASSOCIATED PROTEIN 1"/>
    <property type="match status" value="1"/>
</dbReference>
<dbReference type="GO" id="GO:0008017">
    <property type="term" value="F:microtubule binding"/>
    <property type="evidence" value="ECO:0007669"/>
    <property type="project" value="InterPro"/>
</dbReference>
<dbReference type="Pfam" id="PF07160">
    <property type="entry name" value="SKA1"/>
    <property type="match status" value="1"/>
</dbReference>
<evidence type="ECO:0000313" key="6">
    <source>
        <dbReference type="Proteomes" id="UP000001645"/>
    </source>
</evidence>
<evidence type="ECO:0000313" key="5">
    <source>
        <dbReference type="Ensembl" id="ENSMGAP00000020047.1"/>
    </source>
</evidence>
<dbReference type="GO" id="GO:0007059">
    <property type="term" value="P:chromosome segregation"/>
    <property type="evidence" value="ECO:0007669"/>
    <property type="project" value="InterPro"/>
</dbReference>
<reference evidence="5" key="3">
    <citation type="submission" date="2025-09" db="UniProtKB">
        <authorList>
            <consortium name="Ensembl"/>
        </authorList>
    </citation>
    <scope>IDENTIFICATION</scope>
</reference>
<dbReference type="Proteomes" id="UP000001645">
    <property type="component" value="Unplaced"/>
</dbReference>
<evidence type="ECO:0000256" key="2">
    <source>
        <dbReference type="ARBA" id="ARBA00023054"/>
    </source>
</evidence>
<dbReference type="GO" id="GO:0031110">
    <property type="term" value="P:regulation of microtubule polymerization or depolymerization"/>
    <property type="evidence" value="ECO:0007669"/>
    <property type="project" value="TreeGrafter"/>
</dbReference>
<dbReference type="Gene3D" id="1.10.10.1890">
    <property type="entry name" value="Ska1 microtubule binding domain-like"/>
    <property type="match status" value="1"/>
</dbReference>
<dbReference type="Ensembl" id="ENSMGAT00000021317.1">
    <property type="protein sequence ID" value="ENSMGAP00000020047.1"/>
    <property type="gene ID" value="ENSMGAG00000022385.1"/>
</dbReference>
<dbReference type="GO" id="GO:0000278">
    <property type="term" value="P:mitotic cell cycle"/>
    <property type="evidence" value="ECO:0007669"/>
    <property type="project" value="TreeGrafter"/>
</dbReference>
<dbReference type="GO" id="GO:0051301">
    <property type="term" value="P:cell division"/>
    <property type="evidence" value="ECO:0007669"/>
    <property type="project" value="InterPro"/>
</dbReference>
<dbReference type="PANTHER" id="PTHR28573">
    <property type="entry name" value="SPINDLE AND KINETOCHORE-ASSOCIATED PROTEIN 1"/>
    <property type="match status" value="1"/>
</dbReference>